<comment type="cofactor">
    <cofactor evidence="1 6">
        <name>FAD</name>
        <dbReference type="ChEBI" id="CHEBI:57692"/>
    </cofactor>
</comment>
<comment type="caution">
    <text evidence="10">The sequence shown here is derived from an EMBL/GenBank/DDBJ whole genome shotgun (WGS) entry which is preliminary data.</text>
</comment>
<evidence type="ECO:0000313" key="11">
    <source>
        <dbReference type="Proteomes" id="UP000308037"/>
    </source>
</evidence>
<evidence type="ECO:0000256" key="3">
    <source>
        <dbReference type="ARBA" id="ARBA00022630"/>
    </source>
</evidence>
<evidence type="ECO:0000259" key="7">
    <source>
        <dbReference type="Pfam" id="PF00441"/>
    </source>
</evidence>
<dbReference type="SUPFAM" id="SSF47203">
    <property type="entry name" value="Acyl-CoA dehydrogenase C-terminal domain-like"/>
    <property type="match status" value="1"/>
</dbReference>
<dbReference type="Gene3D" id="1.10.540.10">
    <property type="entry name" value="Acyl-CoA dehydrogenase/oxidase, N-terminal domain"/>
    <property type="match status" value="1"/>
</dbReference>
<dbReference type="PANTHER" id="PTHR43884">
    <property type="entry name" value="ACYL-COA DEHYDROGENASE"/>
    <property type="match status" value="1"/>
</dbReference>
<dbReference type="InterPro" id="IPR009075">
    <property type="entry name" value="AcylCo_DH/oxidase_C"/>
</dbReference>
<keyword evidence="11" id="KW-1185">Reference proteome</keyword>
<dbReference type="Pfam" id="PF02771">
    <property type="entry name" value="Acyl-CoA_dh_N"/>
    <property type="match status" value="1"/>
</dbReference>
<accession>A0A4U5JC90</accession>
<gene>
    <name evidence="10" type="ORF">DM868_06995</name>
</gene>
<keyword evidence="3 6" id="KW-0285">Flavoprotein</keyword>
<dbReference type="Pfam" id="PF00441">
    <property type="entry name" value="Acyl-CoA_dh_1"/>
    <property type="match status" value="1"/>
</dbReference>
<proteinExistence type="inferred from homology"/>
<evidence type="ECO:0000256" key="2">
    <source>
        <dbReference type="ARBA" id="ARBA00009347"/>
    </source>
</evidence>
<dbReference type="InterPro" id="IPR013786">
    <property type="entry name" value="AcylCoA_DH/ox_N"/>
</dbReference>
<evidence type="ECO:0000259" key="8">
    <source>
        <dbReference type="Pfam" id="PF02770"/>
    </source>
</evidence>
<dbReference type="PIRSF" id="PIRSF016578">
    <property type="entry name" value="HsaA"/>
    <property type="match status" value="1"/>
</dbReference>
<evidence type="ECO:0000256" key="1">
    <source>
        <dbReference type="ARBA" id="ARBA00001974"/>
    </source>
</evidence>
<dbReference type="GO" id="GO:0003995">
    <property type="term" value="F:acyl-CoA dehydrogenase activity"/>
    <property type="evidence" value="ECO:0007669"/>
    <property type="project" value="TreeGrafter"/>
</dbReference>
<feature type="domain" description="Acyl-CoA oxidase/dehydrogenase middle" evidence="8">
    <location>
        <begin position="121"/>
        <end position="215"/>
    </location>
</feature>
<protein>
    <submittedName>
        <fullName evidence="10">Acyl-CoA dehydrogenase</fullName>
    </submittedName>
</protein>
<feature type="domain" description="Acyl-CoA dehydrogenase/oxidase N-terminal" evidence="9">
    <location>
        <begin position="6"/>
        <end position="115"/>
    </location>
</feature>
<dbReference type="InterPro" id="IPR046373">
    <property type="entry name" value="Acyl-CoA_Oxase/DH_mid-dom_sf"/>
</dbReference>
<dbReference type="FunFam" id="1.20.140.10:FF:000001">
    <property type="entry name" value="Acyl-CoA dehydrogenase"/>
    <property type="match status" value="1"/>
</dbReference>
<comment type="similarity">
    <text evidence="2 6">Belongs to the acyl-CoA dehydrogenase family.</text>
</comment>
<keyword evidence="4 6" id="KW-0274">FAD</keyword>
<dbReference type="GO" id="GO:0050660">
    <property type="term" value="F:flavin adenine dinucleotide binding"/>
    <property type="evidence" value="ECO:0007669"/>
    <property type="project" value="InterPro"/>
</dbReference>
<dbReference type="OrthoDB" id="275197at2157"/>
<name>A0A4U5JC90_9EURY</name>
<dbReference type="PANTHER" id="PTHR43884:SF12">
    <property type="entry name" value="ISOVALERYL-COA DEHYDROGENASE, MITOCHONDRIAL-RELATED"/>
    <property type="match status" value="1"/>
</dbReference>
<reference evidence="10 11" key="1">
    <citation type="submission" date="2019-04" db="EMBL/GenBank/DDBJ databases">
        <title>Natronomonas sp. F20-122 a newhaloarchaeon isolated from a saline saltern of Isla Bacuta, Huelva, Spain.</title>
        <authorList>
            <person name="Duran-Viseras A."/>
            <person name="Sanchez-Porro C."/>
            <person name="Ventosa A."/>
        </authorList>
    </citation>
    <scope>NUCLEOTIDE SEQUENCE [LARGE SCALE GENOMIC DNA]</scope>
    <source>
        <strain evidence="10 11">F20-122</strain>
    </source>
</reference>
<organism evidence="10 11">
    <name type="scientific">Natronomonas salsuginis</name>
    <dbReference type="NCBI Taxonomy" id="2217661"/>
    <lineage>
        <taxon>Archaea</taxon>
        <taxon>Methanobacteriati</taxon>
        <taxon>Methanobacteriota</taxon>
        <taxon>Stenosarchaea group</taxon>
        <taxon>Halobacteria</taxon>
        <taxon>Halobacteriales</taxon>
        <taxon>Natronomonadaceae</taxon>
        <taxon>Natronomonas</taxon>
    </lineage>
</organism>
<dbReference type="Pfam" id="PF02770">
    <property type="entry name" value="Acyl-CoA_dh_M"/>
    <property type="match status" value="1"/>
</dbReference>
<dbReference type="Proteomes" id="UP000308037">
    <property type="component" value="Unassembled WGS sequence"/>
</dbReference>
<dbReference type="EMBL" id="QKNX01000002">
    <property type="protein sequence ID" value="TKR26235.1"/>
    <property type="molecule type" value="Genomic_DNA"/>
</dbReference>
<dbReference type="InterPro" id="IPR006091">
    <property type="entry name" value="Acyl-CoA_Oxase/DH_mid-dom"/>
</dbReference>
<evidence type="ECO:0000256" key="5">
    <source>
        <dbReference type="ARBA" id="ARBA00023002"/>
    </source>
</evidence>
<keyword evidence="5 6" id="KW-0560">Oxidoreductase</keyword>
<evidence type="ECO:0000259" key="9">
    <source>
        <dbReference type="Pfam" id="PF02771"/>
    </source>
</evidence>
<feature type="domain" description="Acyl-CoA dehydrogenase/oxidase C-terminal" evidence="7">
    <location>
        <begin position="241"/>
        <end position="373"/>
    </location>
</feature>
<dbReference type="InterPro" id="IPR009100">
    <property type="entry name" value="AcylCoA_DH/oxidase_NM_dom_sf"/>
</dbReference>
<sequence>MRFEPTDVQRALREEVRSFASEEVAPIAAECDRSGEFPEDVLANLSELGLTGLTLPEEYGGEGAGLVELVIAIEELSAAMMPAASALALHLGVATVVERFGTDEQRDELLADMASYDTVGALGYSEDDAGSDKSHMETTAERDGDEWVIDGHKRWVTNFFGADYVLTYAKTGPEADAPNDVSAFLVPTEAFEVDHVWDTLGARALKSPRVTLSNVRIPDDRRVGDVGSAAVDRGTVYNGVNVPARAVGIARAALEETIEYTADREQFDRPIGEFQGVRWRVAELARDVDAARLLTLRAADLADRGRDARRELAMAKIDATETAVDVTNEALQLHGGVGYTASRDVERYLRDARLLTIAGGPNELHRDSLGDAVYGGGN</sequence>
<evidence type="ECO:0000313" key="10">
    <source>
        <dbReference type="EMBL" id="TKR26235.1"/>
    </source>
</evidence>
<dbReference type="RefSeq" id="WP_137276151.1">
    <property type="nucleotide sequence ID" value="NZ_QKNX01000002.1"/>
</dbReference>
<dbReference type="Gene3D" id="1.20.140.10">
    <property type="entry name" value="Butyryl-CoA Dehydrogenase, subunit A, domain 3"/>
    <property type="match status" value="1"/>
</dbReference>
<dbReference type="AlphaFoldDB" id="A0A4U5JC90"/>
<dbReference type="InterPro" id="IPR036250">
    <property type="entry name" value="AcylCo_DH-like_C"/>
</dbReference>
<evidence type="ECO:0000256" key="4">
    <source>
        <dbReference type="ARBA" id="ARBA00022827"/>
    </source>
</evidence>
<dbReference type="InterPro" id="IPR037069">
    <property type="entry name" value="AcylCoA_DH/ox_N_sf"/>
</dbReference>
<evidence type="ECO:0000256" key="6">
    <source>
        <dbReference type="RuleBase" id="RU362125"/>
    </source>
</evidence>
<dbReference type="SUPFAM" id="SSF56645">
    <property type="entry name" value="Acyl-CoA dehydrogenase NM domain-like"/>
    <property type="match status" value="1"/>
</dbReference>
<dbReference type="Gene3D" id="2.40.110.10">
    <property type="entry name" value="Butyryl-CoA Dehydrogenase, subunit A, domain 2"/>
    <property type="match status" value="1"/>
</dbReference>